<dbReference type="EMBL" id="MU167232">
    <property type="protein sequence ID" value="KAG0148952.1"/>
    <property type="molecule type" value="Genomic_DNA"/>
</dbReference>
<accession>A0A9P6NRE9</accession>
<evidence type="ECO:0000313" key="3">
    <source>
        <dbReference type="Proteomes" id="UP000886653"/>
    </source>
</evidence>
<dbReference type="AlphaFoldDB" id="A0A9P6NRE9"/>
<reference evidence="2" key="1">
    <citation type="submission" date="2013-11" db="EMBL/GenBank/DDBJ databases">
        <title>Genome sequence of the fusiform rust pathogen reveals effectors for host alternation and coevolution with pine.</title>
        <authorList>
            <consortium name="DOE Joint Genome Institute"/>
            <person name="Smith K."/>
            <person name="Pendleton A."/>
            <person name="Kubisiak T."/>
            <person name="Anderson C."/>
            <person name="Salamov A."/>
            <person name="Aerts A."/>
            <person name="Riley R."/>
            <person name="Clum A."/>
            <person name="Lindquist E."/>
            <person name="Ence D."/>
            <person name="Campbell M."/>
            <person name="Kronenberg Z."/>
            <person name="Feau N."/>
            <person name="Dhillon B."/>
            <person name="Hamelin R."/>
            <person name="Burleigh J."/>
            <person name="Smith J."/>
            <person name="Yandell M."/>
            <person name="Nelson C."/>
            <person name="Grigoriev I."/>
            <person name="Davis J."/>
        </authorList>
    </citation>
    <scope>NUCLEOTIDE SEQUENCE</scope>
    <source>
        <strain evidence="2">G11</strain>
    </source>
</reference>
<evidence type="ECO:0000313" key="2">
    <source>
        <dbReference type="EMBL" id="KAG0148952.1"/>
    </source>
</evidence>
<sequence>MPDRTPSFATSLSARLLPNAYVRFKSSDQLHQILMLQSSSLPLQWPTPQASGSTSWLDRYRALRTLVRPLSELVTFHTDAWMNAFDAGVVTPLSSLLEDSEPTRPRDESEALANKSHPVAAVNVDQDDDDDDDGGGWTIVTRGGQHGRSSTIPTQHSETRIGADPYAQSSMAGRDAGAGVKVMKRGFAQAFSKEELEIQNDRKRKGGELNRSFYRTNIADSKKARAHTRVMMIMFLIVCLNVRCMDDLIRCWSSKQNPKGSS</sequence>
<evidence type="ECO:0000256" key="1">
    <source>
        <dbReference type="SAM" id="MobiDB-lite"/>
    </source>
</evidence>
<name>A0A9P6NRE9_9BASI</name>
<dbReference type="OrthoDB" id="5390at2759"/>
<organism evidence="2 3">
    <name type="scientific">Cronartium quercuum f. sp. fusiforme G11</name>
    <dbReference type="NCBI Taxonomy" id="708437"/>
    <lineage>
        <taxon>Eukaryota</taxon>
        <taxon>Fungi</taxon>
        <taxon>Dikarya</taxon>
        <taxon>Basidiomycota</taxon>
        <taxon>Pucciniomycotina</taxon>
        <taxon>Pucciniomycetes</taxon>
        <taxon>Pucciniales</taxon>
        <taxon>Coleosporiaceae</taxon>
        <taxon>Cronartium</taxon>
    </lineage>
</organism>
<keyword evidence="3" id="KW-1185">Reference proteome</keyword>
<protein>
    <submittedName>
        <fullName evidence="2">Uncharacterized protein</fullName>
    </submittedName>
</protein>
<feature type="compositionally biased region" description="Polar residues" evidence="1">
    <location>
        <begin position="147"/>
        <end position="156"/>
    </location>
</feature>
<gene>
    <name evidence="2" type="ORF">CROQUDRAFT_669623</name>
</gene>
<proteinExistence type="predicted"/>
<dbReference type="Proteomes" id="UP000886653">
    <property type="component" value="Unassembled WGS sequence"/>
</dbReference>
<feature type="compositionally biased region" description="Acidic residues" evidence="1">
    <location>
        <begin position="125"/>
        <end position="134"/>
    </location>
</feature>
<feature type="region of interest" description="Disordered" evidence="1">
    <location>
        <begin position="98"/>
        <end position="157"/>
    </location>
</feature>
<comment type="caution">
    <text evidence="2">The sequence shown here is derived from an EMBL/GenBank/DDBJ whole genome shotgun (WGS) entry which is preliminary data.</text>
</comment>